<evidence type="ECO:0000313" key="1">
    <source>
        <dbReference type="EMBL" id="KAJ0011092.1"/>
    </source>
</evidence>
<reference evidence="2" key="1">
    <citation type="journal article" date="2023" name="G3 (Bethesda)">
        <title>Genome assembly and association tests identify interacting loci associated with vigor, precocity, and sex in interspecific pistachio rootstocks.</title>
        <authorList>
            <person name="Palmer W."/>
            <person name="Jacygrad E."/>
            <person name="Sagayaradj S."/>
            <person name="Cavanaugh K."/>
            <person name="Han R."/>
            <person name="Bertier L."/>
            <person name="Beede B."/>
            <person name="Kafkas S."/>
            <person name="Golino D."/>
            <person name="Preece J."/>
            <person name="Michelmore R."/>
        </authorList>
    </citation>
    <scope>NUCLEOTIDE SEQUENCE [LARGE SCALE GENOMIC DNA]</scope>
</reference>
<dbReference type="Proteomes" id="UP001163603">
    <property type="component" value="Chromosome 14"/>
</dbReference>
<sequence length="314" mass="35141">MKSPSPPPISSPSPHSNKAHKFLIITLTVFAVTFVALCFYILYFKIYLNWRASRRSASSQPPQTDDDETHDDFLDEDHGPVVDHHIWYINTVGLQPSIIGAITVCKYKKGDGLVEGSECSVCLNEFEEDETLRLLPKCNHAFHVPCIDTWLRSHTNCPMCRAPIVKYNTSGESSSSSTTPDSITDNSAVSSDTQVEVLRDDGETERELEEEILERRIGIEPIRRSVSLDSVSAFKISRVVGNFSIEEESRGNSDAQMGKEKDSRMRIVSRRVSRTESLRRFVGSSSIARSLQIGPVSFKRSFSCSGKFLLPRSS</sequence>
<protein>
    <submittedName>
        <fullName evidence="1">Uncharacterized protein</fullName>
    </submittedName>
</protein>
<proteinExistence type="predicted"/>
<comment type="caution">
    <text evidence="1">The sequence shown here is derived from an EMBL/GenBank/DDBJ whole genome shotgun (WGS) entry which is preliminary data.</text>
</comment>
<organism evidence="1 2">
    <name type="scientific">Pistacia integerrima</name>
    <dbReference type="NCBI Taxonomy" id="434235"/>
    <lineage>
        <taxon>Eukaryota</taxon>
        <taxon>Viridiplantae</taxon>
        <taxon>Streptophyta</taxon>
        <taxon>Embryophyta</taxon>
        <taxon>Tracheophyta</taxon>
        <taxon>Spermatophyta</taxon>
        <taxon>Magnoliopsida</taxon>
        <taxon>eudicotyledons</taxon>
        <taxon>Gunneridae</taxon>
        <taxon>Pentapetalae</taxon>
        <taxon>rosids</taxon>
        <taxon>malvids</taxon>
        <taxon>Sapindales</taxon>
        <taxon>Anacardiaceae</taxon>
        <taxon>Pistacia</taxon>
    </lineage>
</organism>
<name>A0ACC0X6C1_9ROSI</name>
<evidence type="ECO:0000313" key="2">
    <source>
        <dbReference type="Proteomes" id="UP001163603"/>
    </source>
</evidence>
<keyword evidence="2" id="KW-1185">Reference proteome</keyword>
<dbReference type="EMBL" id="CM047749">
    <property type="protein sequence ID" value="KAJ0011092.1"/>
    <property type="molecule type" value="Genomic_DNA"/>
</dbReference>
<gene>
    <name evidence="1" type="ORF">Pint_33398</name>
</gene>
<accession>A0ACC0X6C1</accession>